<sequence length="155" mass="17828">IDPVDELELEDELEDTIAVPFYKAKIIKSTFQINDRQYHPGYLEYIKQQSHNSTGIINKSESPNVSNIQLEPEKVVPIGKLEESQYQLLHQLLDKNKDLFAKSLQTPEGEHIIITEEVPPIKKRVYRTAPKKNEFIESEINDMLEQGLIEPSTSP</sequence>
<dbReference type="InterPro" id="IPR043502">
    <property type="entry name" value="DNA/RNA_pol_sf"/>
</dbReference>
<reference evidence="1 2" key="2">
    <citation type="submission" date="2017-09" db="EMBL/GenBank/DDBJ databases">
        <title>Extensive intraspecific genome diversity in a model arbuscular mycorrhizal fungus.</title>
        <authorList>
            <person name="Chen E.C."/>
            <person name="Morin E."/>
            <person name="Beaudet D."/>
            <person name="Noel J."/>
            <person name="Ndikumana S."/>
            <person name="Charron P."/>
            <person name="St-Onge C."/>
            <person name="Giorgi J."/>
            <person name="Grigoriev I.V."/>
            <person name="Roux C."/>
            <person name="Martin F.M."/>
            <person name="Corradi N."/>
        </authorList>
    </citation>
    <scope>NUCLEOTIDE SEQUENCE [LARGE SCALE GENOMIC DNA]</scope>
    <source>
        <strain evidence="1 2">A5</strain>
    </source>
</reference>
<organism evidence="1 2">
    <name type="scientific">Rhizophagus irregularis</name>
    <dbReference type="NCBI Taxonomy" id="588596"/>
    <lineage>
        <taxon>Eukaryota</taxon>
        <taxon>Fungi</taxon>
        <taxon>Fungi incertae sedis</taxon>
        <taxon>Mucoromycota</taxon>
        <taxon>Glomeromycotina</taxon>
        <taxon>Glomeromycetes</taxon>
        <taxon>Glomerales</taxon>
        <taxon>Glomeraceae</taxon>
        <taxon>Rhizophagus</taxon>
    </lineage>
</organism>
<accession>A0A2N0NT04</accession>
<comment type="caution">
    <text evidence="1">The sequence shown here is derived from an EMBL/GenBank/DDBJ whole genome shotgun (WGS) entry which is preliminary data.</text>
</comment>
<dbReference type="Proteomes" id="UP000232722">
    <property type="component" value="Unassembled WGS sequence"/>
</dbReference>
<reference evidence="1 2" key="1">
    <citation type="submission" date="2016-04" db="EMBL/GenBank/DDBJ databases">
        <title>Genome analyses suggest a sexual origin of heterokaryosis in a supposedly ancient asexual fungus.</title>
        <authorList>
            <person name="Ropars J."/>
            <person name="Sedzielewska K."/>
            <person name="Noel J."/>
            <person name="Charron P."/>
            <person name="Farinelli L."/>
            <person name="Marton T."/>
            <person name="Kruger M."/>
            <person name="Pelin A."/>
            <person name="Brachmann A."/>
            <person name="Corradi N."/>
        </authorList>
    </citation>
    <scope>NUCLEOTIDE SEQUENCE [LARGE SCALE GENOMIC DNA]</scope>
    <source>
        <strain evidence="1 2">A5</strain>
    </source>
</reference>
<gene>
    <name evidence="1" type="ORF">RhiirA5_432629</name>
</gene>
<protein>
    <recommendedName>
        <fullName evidence="3">Reverse transcriptase domain-containing protein</fullName>
    </recommendedName>
</protein>
<evidence type="ECO:0000313" key="1">
    <source>
        <dbReference type="EMBL" id="PKB97703.1"/>
    </source>
</evidence>
<evidence type="ECO:0000313" key="2">
    <source>
        <dbReference type="Proteomes" id="UP000232722"/>
    </source>
</evidence>
<name>A0A2N0NT04_9GLOM</name>
<dbReference type="EMBL" id="LLXJ01003028">
    <property type="protein sequence ID" value="PKB97703.1"/>
    <property type="molecule type" value="Genomic_DNA"/>
</dbReference>
<evidence type="ECO:0008006" key="3">
    <source>
        <dbReference type="Google" id="ProtNLM"/>
    </source>
</evidence>
<feature type="non-terminal residue" evidence="1">
    <location>
        <position position="1"/>
    </location>
</feature>
<dbReference type="VEuPathDB" id="FungiDB:RhiirA1_405945"/>
<dbReference type="VEuPathDB" id="FungiDB:FUN_002150"/>
<dbReference type="AlphaFoldDB" id="A0A2N0NT04"/>
<dbReference type="Gene3D" id="3.10.10.10">
    <property type="entry name" value="HIV Type 1 Reverse Transcriptase, subunit A, domain 1"/>
    <property type="match status" value="1"/>
</dbReference>
<dbReference type="SUPFAM" id="SSF56672">
    <property type="entry name" value="DNA/RNA polymerases"/>
    <property type="match status" value="1"/>
</dbReference>
<proteinExistence type="predicted"/>